<keyword evidence="11" id="KW-1185">Reference proteome</keyword>
<dbReference type="EC" id="1.14.18.1" evidence="2"/>
<protein>
    <recommendedName>
        <fullName evidence="2">tyrosinase</fullName>
        <ecNumber evidence="2">1.14.18.1</ecNumber>
    </recommendedName>
</protein>
<keyword evidence="5" id="KW-0470">Melanin biosynthesis</keyword>
<evidence type="ECO:0000259" key="9">
    <source>
        <dbReference type="PROSITE" id="PS00498"/>
    </source>
</evidence>
<feature type="domain" description="Tyrosinase copper-binding" evidence="9">
    <location>
        <begin position="344"/>
        <end position="355"/>
    </location>
</feature>
<dbReference type="Proteomes" id="UP000243515">
    <property type="component" value="Unassembled WGS sequence"/>
</dbReference>
<dbReference type="InterPro" id="IPR008922">
    <property type="entry name" value="Di-copper_centre_dom_sf"/>
</dbReference>
<organism evidence="10 11">
    <name type="scientific">Elaphomyces granulatus</name>
    <dbReference type="NCBI Taxonomy" id="519963"/>
    <lineage>
        <taxon>Eukaryota</taxon>
        <taxon>Fungi</taxon>
        <taxon>Dikarya</taxon>
        <taxon>Ascomycota</taxon>
        <taxon>Pezizomycotina</taxon>
        <taxon>Eurotiomycetes</taxon>
        <taxon>Eurotiomycetidae</taxon>
        <taxon>Eurotiales</taxon>
        <taxon>Elaphomycetaceae</taxon>
        <taxon>Elaphomyces</taxon>
    </lineage>
</organism>
<dbReference type="PROSITE" id="PS00497">
    <property type="entry name" value="TYROSINASE_1"/>
    <property type="match status" value="1"/>
</dbReference>
<comment type="similarity">
    <text evidence="1">Belongs to the tyrosinase family.</text>
</comment>
<evidence type="ECO:0000256" key="1">
    <source>
        <dbReference type="ARBA" id="ARBA00009928"/>
    </source>
</evidence>
<evidence type="ECO:0000256" key="7">
    <source>
        <dbReference type="ARBA" id="ARBA00048881"/>
    </source>
</evidence>
<dbReference type="InterPro" id="IPR002227">
    <property type="entry name" value="Tyrosinase_Cu-bd"/>
</dbReference>
<dbReference type="PANTHER" id="PTHR11474">
    <property type="entry name" value="TYROSINASE FAMILY MEMBER"/>
    <property type="match status" value="1"/>
</dbReference>
<evidence type="ECO:0000256" key="3">
    <source>
        <dbReference type="ARBA" id="ARBA00022723"/>
    </source>
</evidence>
<dbReference type="GO" id="GO:0004503">
    <property type="term" value="F:tyrosinase activity"/>
    <property type="evidence" value="ECO:0007669"/>
    <property type="project" value="UniProtKB-EC"/>
</dbReference>
<name>A0A232M3J6_9EURO</name>
<dbReference type="GO" id="GO:0046872">
    <property type="term" value="F:metal ion binding"/>
    <property type="evidence" value="ECO:0007669"/>
    <property type="project" value="UniProtKB-KW"/>
</dbReference>
<dbReference type="PANTHER" id="PTHR11474:SF76">
    <property type="entry name" value="SHKT DOMAIN-CONTAINING PROTEIN"/>
    <property type="match status" value="1"/>
</dbReference>
<sequence length="554" mass="60977">MSELTIHVPGPVTIQRIRKDINTLTKDELDLLITAWDYIQHQAPDKEDNPNTKSFFTIAGFHGEPFRGAGYSNPSWWGGYCNHGNVLFPTWHRAYLLSLENALRQAPGCENITMPYWNEIFFGPGDLPIIPTGPDIPRLPDFPTPIPQIFLQKKYTYKDGHTIDNPLYSYGFQKSIRDRLSPIPDADYSKPKGYQTVRYPFSGLVGDGDADATGAHNNLMNMLGEPKTTELLQLNVTNWLISEVENDKGKIVGGGTRENYIRSLFAPDYTVYSNTTSAQRYNDDNFDDSGSSGGKASLAAVPIEKPHNAIHLSVGGFEVPGITSYSFVPGANGDMGENDTASFDPIFFFHHCFIDLMFWAWQLRNKHENKLSIRDKYPGTNSVDSQGPTPGTPGGTWLTLDTPLNPFIGKKGKPVTSNDMTNIKKLGYDYDGLAKALSELPSPVQTSATAHVRIGGVSRADAKGSFFLSAWASEPDGGKRLVALEPVLSRWHVAGCANCSTHLNVTAIASIPMTLSEAREANFEVLVHTRGRKYGHSTLGGKTPNLRLGKLLAH</sequence>
<dbReference type="OrthoDB" id="1658288at2759"/>
<evidence type="ECO:0000313" key="11">
    <source>
        <dbReference type="Proteomes" id="UP000243515"/>
    </source>
</evidence>
<keyword evidence="3" id="KW-0479">Metal-binding</keyword>
<dbReference type="InterPro" id="IPR050316">
    <property type="entry name" value="Tyrosinase/Hemocyanin"/>
</dbReference>
<dbReference type="PRINTS" id="PR00092">
    <property type="entry name" value="TYROSINASE"/>
</dbReference>
<dbReference type="Pfam" id="PF00264">
    <property type="entry name" value="Tyrosinase"/>
    <property type="match status" value="1"/>
</dbReference>
<proteinExistence type="inferred from homology"/>
<evidence type="ECO:0000259" key="8">
    <source>
        <dbReference type="PROSITE" id="PS00497"/>
    </source>
</evidence>
<reference evidence="10 11" key="1">
    <citation type="journal article" date="2015" name="Environ. Microbiol.">
        <title>Metagenome sequence of Elaphomyces granulatus from sporocarp tissue reveals Ascomycota ectomycorrhizal fingerprints of genome expansion and a Proteobacteria-rich microbiome.</title>
        <authorList>
            <person name="Quandt C.A."/>
            <person name="Kohler A."/>
            <person name="Hesse C.N."/>
            <person name="Sharpton T.J."/>
            <person name="Martin F."/>
            <person name="Spatafora J.W."/>
        </authorList>
    </citation>
    <scope>NUCLEOTIDE SEQUENCE [LARGE SCALE GENOMIC DNA]</scope>
    <source>
        <strain evidence="10 11">OSC145934</strain>
    </source>
</reference>
<comment type="catalytic activity">
    <reaction evidence="6">
        <text>2 L-dopa + O2 = 2 L-dopaquinone + 2 H2O</text>
        <dbReference type="Rhea" id="RHEA:34287"/>
        <dbReference type="ChEBI" id="CHEBI:15377"/>
        <dbReference type="ChEBI" id="CHEBI:15379"/>
        <dbReference type="ChEBI" id="CHEBI:57504"/>
        <dbReference type="ChEBI" id="CHEBI:57924"/>
        <dbReference type="EC" id="1.14.18.1"/>
    </reaction>
</comment>
<comment type="caution">
    <text evidence="10">The sequence shown here is derived from an EMBL/GenBank/DDBJ whole genome shotgun (WGS) entry which is preliminary data.</text>
</comment>
<evidence type="ECO:0000256" key="2">
    <source>
        <dbReference type="ARBA" id="ARBA00011906"/>
    </source>
</evidence>
<evidence type="ECO:0000256" key="4">
    <source>
        <dbReference type="ARBA" id="ARBA00023008"/>
    </source>
</evidence>
<gene>
    <name evidence="10" type="ORF">Egran_01303</name>
</gene>
<evidence type="ECO:0000256" key="5">
    <source>
        <dbReference type="ARBA" id="ARBA00023101"/>
    </source>
</evidence>
<feature type="domain" description="Tyrosinase copper-binding" evidence="8">
    <location>
        <begin position="83"/>
        <end position="100"/>
    </location>
</feature>
<dbReference type="GO" id="GO:0042438">
    <property type="term" value="P:melanin biosynthetic process"/>
    <property type="evidence" value="ECO:0007669"/>
    <property type="project" value="UniProtKB-KW"/>
</dbReference>
<comment type="catalytic activity">
    <reaction evidence="7">
        <text>L-tyrosine + O2 = L-dopaquinone + H2O</text>
        <dbReference type="Rhea" id="RHEA:18117"/>
        <dbReference type="ChEBI" id="CHEBI:15377"/>
        <dbReference type="ChEBI" id="CHEBI:15379"/>
        <dbReference type="ChEBI" id="CHEBI:57924"/>
        <dbReference type="ChEBI" id="CHEBI:58315"/>
        <dbReference type="EC" id="1.14.18.1"/>
    </reaction>
</comment>
<dbReference type="SUPFAM" id="SSF48056">
    <property type="entry name" value="Di-copper centre-containing domain"/>
    <property type="match status" value="1"/>
</dbReference>
<dbReference type="EMBL" id="NPHW01002691">
    <property type="protein sequence ID" value="OXV10936.1"/>
    <property type="molecule type" value="Genomic_DNA"/>
</dbReference>
<dbReference type="Gene3D" id="1.10.1280.10">
    <property type="entry name" value="Di-copper center containing domain from catechol oxidase"/>
    <property type="match status" value="1"/>
</dbReference>
<dbReference type="AlphaFoldDB" id="A0A232M3J6"/>
<dbReference type="PROSITE" id="PS00498">
    <property type="entry name" value="TYROSINASE_2"/>
    <property type="match status" value="1"/>
</dbReference>
<accession>A0A232M3J6</accession>
<keyword evidence="4" id="KW-0186">Copper</keyword>
<evidence type="ECO:0000256" key="6">
    <source>
        <dbReference type="ARBA" id="ARBA00048233"/>
    </source>
</evidence>
<evidence type="ECO:0000313" key="10">
    <source>
        <dbReference type="EMBL" id="OXV10936.1"/>
    </source>
</evidence>